<evidence type="ECO:0000313" key="2">
    <source>
        <dbReference type="Proteomes" id="UP000299102"/>
    </source>
</evidence>
<dbReference type="AlphaFoldDB" id="A0A4C1V448"/>
<accession>A0A4C1V448</accession>
<evidence type="ECO:0000313" key="1">
    <source>
        <dbReference type="EMBL" id="GBP33136.1"/>
    </source>
</evidence>
<gene>
    <name evidence="1" type="ORF">EVAR_18617_1</name>
</gene>
<protein>
    <submittedName>
        <fullName evidence="1">Uncharacterized protein</fullName>
    </submittedName>
</protein>
<proteinExistence type="predicted"/>
<dbReference type="EMBL" id="BGZK01000269">
    <property type="protein sequence ID" value="GBP33136.1"/>
    <property type="molecule type" value="Genomic_DNA"/>
</dbReference>
<dbReference type="Proteomes" id="UP000299102">
    <property type="component" value="Unassembled WGS sequence"/>
</dbReference>
<keyword evidence="2" id="KW-1185">Reference proteome</keyword>
<comment type="caution">
    <text evidence="1">The sequence shown here is derived from an EMBL/GenBank/DDBJ whole genome shotgun (WGS) entry which is preliminary data.</text>
</comment>
<reference evidence="1 2" key="1">
    <citation type="journal article" date="2019" name="Commun. Biol.">
        <title>The bagworm genome reveals a unique fibroin gene that provides high tensile strength.</title>
        <authorList>
            <person name="Kono N."/>
            <person name="Nakamura H."/>
            <person name="Ohtoshi R."/>
            <person name="Tomita M."/>
            <person name="Numata K."/>
            <person name="Arakawa K."/>
        </authorList>
    </citation>
    <scope>NUCLEOTIDE SEQUENCE [LARGE SCALE GENOMIC DNA]</scope>
</reference>
<sequence>MGGDRRRPWTLAIPEESPVRCGLLGGNGIFDIDKNELMRSELPELSLTGRNVITEAVTSEVVIMLQ</sequence>
<organism evidence="1 2">
    <name type="scientific">Eumeta variegata</name>
    <name type="common">Bagworm moth</name>
    <name type="synonym">Eumeta japonica</name>
    <dbReference type="NCBI Taxonomy" id="151549"/>
    <lineage>
        <taxon>Eukaryota</taxon>
        <taxon>Metazoa</taxon>
        <taxon>Ecdysozoa</taxon>
        <taxon>Arthropoda</taxon>
        <taxon>Hexapoda</taxon>
        <taxon>Insecta</taxon>
        <taxon>Pterygota</taxon>
        <taxon>Neoptera</taxon>
        <taxon>Endopterygota</taxon>
        <taxon>Lepidoptera</taxon>
        <taxon>Glossata</taxon>
        <taxon>Ditrysia</taxon>
        <taxon>Tineoidea</taxon>
        <taxon>Psychidae</taxon>
        <taxon>Oiketicinae</taxon>
        <taxon>Eumeta</taxon>
    </lineage>
</organism>
<name>A0A4C1V448_EUMVA</name>